<dbReference type="HOGENOM" id="CLU_150863_0_0_1"/>
<organism evidence="2 3">
    <name type="scientific">Ciona savignyi</name>
    <name type="common">Pacific transparent sea squirt</name>
    <dbReference type="NCBI Taxonomy" id="51511"/>
    <lineage>
        <taxon>Eukaryota</taxon>
        <taxon>Metazoa</taxon>
        <taxon>Chordata</taxon>
        <taxon>Tunicata</taxon>
        <taxon>Ascidiacea</taxon>
        <taxon>Phlebobranchia</taxon>
        <taxon>Cionidae</taxon>
        <taxon>Ciona</taxon>
    </lineage>
</organism>
<dbReference type="InterPro" id="IPR013761">
    <property type="entry name" value="SAM/pointed_sf"/>
</dbReference>
<dbReference type="CDD" id="cd09530">
    <property type="entry name" value="SAM_Samd14"/>
    <property type="match status" value="1"/>
</dbReference>
<evidence type="ECO:0000313" key="2">
    <source>
        <dbReference type="Ensembl" id="ENSCSAVP00000001936.1"/>
    </source>
</evidence>
<evidence type="ECO:0000313" key="3">
    <source>
        <dbReference type="Proteomes" id="UP000007875"/>
    </source>
</evidence>
<dbReference type="PANTHER" id="PTHR46829:SF1">
    <property type="entry name" value="STERILE ALPHA MOTIF DOMAIN-CONTAINING PROTEIN 15"/>
    <property type="match status" value="1"/>
</dbReference>
<dbReference type="InterPro" id="IPR001660">
    <property type="entry name" value="SAM"/>
</dbReference>
<dbReference type="OMA" id="QYKACFT"/>
<dbReference type="Pfam" id="PF00536">
    <property type="entry name" value="SAM_1"/>
    <property type="match status" value="1"/>
</dbReference>
<accession>H2Y9D8</accession>
<feature type="domain" description="SAM" evidence="1">
    <location>
        <begin position="10"/>
        <end position="68"/>
    </location>
</feature>
<proteinExistence type="predicted"/>
<dbReference type="SUPFAM" id="SSF47769">
    <property type="entry name" value="SAM/Pointed domain"/>
    <property type="match status" value="1"/>
</dbReference>
<dbReference type="GeneTree" id="ENSGT00940000170886"/>
<dbReference type="Gene3D" id="1.10.150.50">
    <property type="entry name" value="Transcription Factor, Ets-1"/>
    <property type="match status" value="1"/>
</dbReference>
<reference evidence="3" key="1">
    <citation type="submission" date="2003-08" db="EMBL/GenBank/DDBJ databases">
        <authorList>
            <person name="Birren B."/>
            <person name="Nusbaum C."/>
            <person name="Abebe A."/>
            <person name="Abouelleil A."/>
            <person name="Adekoya E."/>
            <person name="Ait-zahra M."/>
            <person name="Allen N."/>
            <person name="Allen T."/>
            <person name="An P."/>
            <person name="Anderson M."/>
            <person name="Anderson S."/>
            <person name="Arachchi H."/>
            <person name="Armbruster J."/>
            <person name="Bachantsang P."/>
            <person name="Baldwin J."/>
            <person name="Barry A."/>
            <person name="Bayul T."/>
            <person name="Blitshsteyn B."/>
            <person name="Bloom T."/>
            <person name="Blye J."/>
            <person name="Boguslavskiy L."/>
            <person name="Borowsky M."/>
            <person name="Boukhgalter B."/>
            <person name="Brunache A."/>
            <person name="Butler J."/>
            <person name="Calixte N."/>
            <person name="Calvo S."/>
            <person name="Camarata J."/>
            <person name="Campo K."/>
            <person name="Chang J."/>
            <person name="Cheshatsang Y."/>
            <person name="Citroen M."/>
            <person name="Collymore A."/>
            <person name="Considine T."/>
            <person name="Cook A."/>
            <person name="Cooke P."/>
            <person name="Corum B."/>
            <person name="Cuomo C."/>
            <person name="David R."/>
            <person name="Dawoe T."/>
            <person name="Degray S."/>
            <person name="Dodge S."/>
            <person name="Dooley K."/>
            <person name="Dorje P."/>
            <person name="Dorjee K."/>
            <person name="Dorris L."/>
            <person name="Duffey N."/>
            <person name="Dupes A."/>
            <person name="Elkins T."/>
            <person name="Engels R."/>
            <person name="Erickson J."/>
            <person name="Farina A."/>
            <person name="Faro S."/>
            <person name="Ferreira P."/>
            <person name="Fischer H."/>
            <person name="Fitzgerald M."/>
            <person name="Foley K."/>
            <person name="Gage D."/>
            <person name="Galagan J."/>
            <person name="Gearin G."/>
            <person name="Gnerre S."/>
            <person name="Gnirke A."/>
            <person name="Goyette A."/>
            <person name="Graham J."/>
            <person name="Grandbois E."/>
            <person name="Gyaltsen K."/>
            <person name="Hafez N."/>
            <person name="Hagopian D."/>
            <person name="Hagos B."/>
            <person name="Hall J."/>
            <person name="Hatcher B."/>
            <person name="Heller A."/>
            <person name="Higgins H."/>
            <person name="Honan T."/>
            <person name="Horn A."/>
            <person name="Houde N."/>
            <person name="Hughes L."/>
            <person name="Hulme W."/>
            <person name="Husby E."/>
            <person name="Iliev I."/>
            <person name="Jaffe D."/>
            <person name="Jones C."/>
            <person name="Kamal M."/>
            <person name="Kamat A."/>
            <person name="Kamvysselis M."/>
            <person name="Karlsson E."/>
            <person name="Kells C."/>
            <person name="Kieu A."/>
            <person name="Kisner P."/>
            <person name="Kodira C."/>
            <person name="Kulbokas E."/>
            <person name="Labutti K."/>
            <person name="Lama D."/>
            <person name="Landers T."/>
            <person name="Leger J."/>
            <person name="Levine S."/>
            <person name="Lewis D."/>
            <person name="Lewis T."/>
            <person name="Lindblad-toh K."/>
            <person name="Liu X."/>
            <person name="Lokyitsang T."/>
            <person name="Lokyitsang Y."/>
            <person name="Lucien O."/>
            <person name="Lui A."/>
            <person name="Ma L.J."/>
            <person name="Mabbitt R."/>
            <person name="Macdonald J."/>
            <person name="Maclean C."/>
            <person name="Major J."/>
            <person name="Manning J."/>
            <person name="Marabella R."/>
            <person name="Maru K."/>
            <person name="Matthews C."/>
            <person name="Mauceli E."/>
            <person name="Mccarthy M."/>
            <person name="Mcdonough S."/>
            <person name="Mcghee T."/>
            <person name="Meldrim J."/>
            <person name="Meneus L."/>
            <person name="Mesirov J."/>
            <person name="Mihalev A."/>
            <person name="Mihova T."/>
            <person name="Mikkelsen T."/>
            <person name="Mlenga V."/>
            <person name="Moru K."/>
            <person name="Mozes J."/>
            <person name="Mulrain L."/>
            <person name="Munson G."/>
            <person name="Naylor J."/>
            <person name="Newes C."/>
            <person name="Nguyen C."/>
            <person name="Nguyen N."/>
            <person name="Nguyen T."/>
            <person name="Nicol R."/>
            <person name="Nielsen C."/>
            <person name="Nizzari M."/>
            <person name="Norbu C."/>
            <person name="Norbu N."/>
            <person name="O'donnell P."/>
            <person name="Okoawo O."/>
            <person name="O'leary S."/>
            <person name="Omotosho B."/>
            <person name="O'neill K."/>
            <person name="Osman S."/>
            <person name="Parker S."/>
            <person name="Perrin D."/>
            <person name="Phunkhang P."/>
            <person name="Piqani B."/>
            <person name="Purcell S."/>
            <person name="Rachupka T."/>
            <person name="Ramasamy U."/>
            <person name="Rameau R."/>
            <person name="Ray V."/>
            <person name="Raymond C."/>
            <person name="Retta R."/>
            <person name="Richardson S."/>
            <person name="Rise C."/>
            <person name="Rodriguez J."/>
            <person name="Rogers J."/>
            <person name="Rogov P."/>
            <person name="Rutman M."/>
            <person name="Schupbach R."/>
            <person name="Seaman C."/>
            <person name="Settipalli S."/>
            <person name="Sharpe T."/>
            <person name="Sheridan J."/>
            <person name="Sherpa N."/>
            <person name="Shi J."/>
            <person name="Smirnov S."/>
            <person name="Smith C."/>
            <person name="Sougnez C."/>
            <person name="Spencer B."/>
            <person name="Stalker J."/>
            <person name="Stange-thomann N."/>
            <person name="Stavropoulos S."/>
            <person name="Stetson K."/>
            <person name="Stone C."/>
            <person name="Stone S."/>
            <person name="Stubbs M."/>
            <person name="Talamas J."/>
            <person name="Tchuinga P."/>
            <person name="Tenzing P."/>
            <person name="Tesfaye S."/>
            <person name="Theodore J."/>
            <person name="Thoulutsang Y."/>
            <person name="Topham K."/>
            <person name="Towey S."/>
            <person name="Tsamla T."/>
            <person name="Tsomo N."/>
            <person name="Vallee D."/>
            <person name="Vassiliev H."/>
            <person name="Venkataraman V."/>
            <person name="Vinson J."/>
            <person name="Vo A."/>
            <person name="Wade C."/>
            <person name="Wang S."/>
            <person name="Wangchuk T."/>
            <person name="Wangdi T."/>
            <person name="Whittaker C."/>
            <person name="Wilkinson J."/>
            <person name="Wu Y."/>
            <person name="Wyman D."/>
            <person name="Yadav S."/>
            <person name="Yang S."/>
            <person name="Yang X."/>
            <person name="Yeager S."/>
            <person name="Yee E."/>
            <person name="Young G."/>
            <person name="Zainoun J."/>
            <person name="Zembeck L."/>
            <person name="Zimmer A."/>
            <person name="Zody M."/>
            <person name="Lander E."/>
        </authorList>
    </citation>
    <scope>NUCLEOTIDE SEQUENCE [LARGE SCALE GENOMIC DNA]</scope>
</reference>
<dbReference type="Ensembl" id="ENSCSAVT00000001970.1">
    <property type="protein sequence ID" value="ENSCSAVP00000001936.1"/>
    <property type="gene ID" value="ENSCSAVG00000001130.1"/>
</dbReference>
<keyword evidence="3" id="KW-1185">Reference proteome</keyword>
<dbReference type="Proteomes" id="UP000007875">
    <property type="component" value="Unassembled WGS sequence"/>
</dbReference>
<reference evidence="2" key="2">
    <citation type="submission" date="2025-08" db="UniProtKB">
        <authorList>
            <consortium name="Ensembl"/>
        </authorList>
    </citation>
    <scope>IDENTIFICATION</scope>
</reference>
<dbReference type="AlphaFoldDB" id="H2Y9D8"/>
<dbReference type="PROSITE" id="PS50105">
    <property type="entry name" value="SAM_DOMAIN"/>
    <property type="match status" value="1"/>
</dbReference>
<name>H2Y9D8_CIOSA</name>
<evidence type="ECO:0000259" key="1">
    <source>
        <dbReference type="PROSITE" id="PS50105"/>
    </source>
</evidence>
<dbReference type="SMART" id="SM00454">
    <property type="entry name" value="SAM"/>
    <property type="match status" value="1"/>
</dbReference>
<dbReference type="PANTHER" id="PTHR46829">
    <property type="entry name" value="STERILE ALPHA MOTIF DOMAIN-CONTAINING PROTEIN 15"/>
    <property type="match status" value="1"/>
</dbReference>
<protein>
    <recommendedName>
        <fullName evidence="1">SAM domain-containing protein</fullName>
    </recommendedName>
</protein>
<reference evidence="2" key="3">
    <citation type="submission" date="2025-09" db="UniProtKB">
        <authorList>
            <consortium name="Ensembl"/>
        </authorList>
    </citation>
    <scope>IDENTIFICATION</scope>
</reference>
<dbReference type="InParanoid" id="H2Y9D8"/>
<sequence length="117" mass="13226">NLLVPTCIHWSCDDVANWIEEIGFPQYRLCFTTNLIDGRKFILINASNLPKLGITDFDHILFIAASVRDSLGIEKPYWNRSIADPASSPMGSFLDIKSRTGPTIDKLTYSQFIRGVY</sequence>
<dbReference type="eggNOG" id="ENOG502S3Z4">
    <property type="taxonomic scope" value="Eukaryota"/>
</dbReference>